<evidence type="ECO:0000256" key="3">
    <source>
        <dbReference type="ARBA" id="ARBA00014804"/>
    </source>
</evidence>
<proteinExistence type="inferred from homology"/>
<dbReference type="InterPro" id="IPR008591">
    <property type="entry name" value="GINS_Sld5"/>
</dbReference>
<dbReference type="PANTHER" id="PTHR21206:SF0">
    <property type="entry name" value="DNA REPLICATION COMPLEX GINS PROTEIN SLD5"/>
    <property type="match status" value="1"/>
</dbReference>
<accession>A0ABD3NMA4</accession>
<dbReference type="InterPro" id="IPR036224">
    <property type="entry name" value="GINS_bundle-like_dom_sf"/>
</dbReference>
<protein>
    <recommendedName>
        <fullName evidence="3">DNA replication complex GINS protein SLD5</fullName>
    </recommendedName>
</protein>
<organism evidence="9 10">
    <name type="scientific">Cyclotella atomus</name>
    <dbReference type="NCBI Taxonomy" id="382360"/>
    <lineage>
        <taxon>Eukaryota</taxon>
        <taxon>Sar</taxon>
        <taxon>Stramenopiles</taxon>
        <taxon>Ochrophyta</taxon>
        <taxon>Bacillariophyta</taxon>
        <taxon>Coscinodiscophyceae</taxon>
        <taxon>Thalassiosirophycidae</taxon>
        <taxon>Stephanodiscales</taxon>
        <taxon>Stephanodiscaceae</taxon>
        <taxon>Cyclotella</taxon>
    </lineage>
</organism>
<evidence type="ECO:0000313" key="10">
    <source>
        <dbReference type="Proteomes" id="UP001530400"/>
    </source>
</evidence>
<dbReference type="CDD" id="cd21692">
    <property type="entry name" value="GINS_B_Sld5"/>
    <property type="match status" value="1"/>
</dbReference>
<dbReference type="CDD" id="cd11711">
    <property type="entry name" value="GINS_A_Sld5"/>
    <property type="match status" value="1"/>
</dbReference>
<dbReference type="GO" id="GO:0006260">
    <property type="term" value="P:DNA replication"/>
    <property type="evidence" value="ECO:0007669"/>
    <property type="project" value="UniProtKB-KW"/>
</dbReference>
<dbReference type="GO" id="GO:0005634">
    <property type="term" value="C:nucleus"/>
    <property type="evidence" value="ECO:0007669"/>
    <property type="project" value="UniProtKB-SubCell"/>
</dbReference>
<comment type="caution">
    <text evidence="9">The sequence shown here is derived from an EMBL/GenBank/DDBJ whole genome shotgun (WGS) entry which is preliminary data.</text>
</comment>
<dbReference type="SUPFAM" id="SSF158573">
    <property type="entry name" value="GINS helical bundle-like"/>
    <property type="match status" value="1"/>
</dbReference>
<dbReference type="Gene3D" id="1.20.58.1030">
    <property type="match status" value="1"/>
</dbReference>
<evidence type="ECO:0000256" key="5">
    <source>
        <dbReference type="ARBA" id="ARBA00023242"/>
    </source>
</evidence>
<dbReference type="Pfam" id="PF16922">
    <property type="entry name" value="SLD5_C"/>
    <property type="match status" value="1"/>
</dbReference>
<dbReference type="AlphaFoldDB" id="A0ABD3NMA4"/>
<feature type="domain" description="GINS subunit" evidence="7">
    <location>
        <begin position="147"/>
        <end position="205"/>
    </location>
</feature>
<sequence length="293" mass="33018">MADLNNLLDEINNASEDEDTPQTYIAPQDAPPTRSTIPAALTAAADERTTDALKPQTADRDDNNDQEETHLPDPEYEQLKSLWSQELSSPELLPADAETVSLHVDLLEGQEETIDHLLEQSKESRGSNASGGEATGELASLMAQITKMDLDRTRYMLVDLARTRMAKIENFALHNKSLVERMTDEEVCVNYLRQYGELLEKHYRRTVLNHLPKEAWKKLDEPEMIDSPNLEEFVFCRVLEPIQIDVSGDTTGDDEEGEDLIDTIQEHGAGSCLIVMYKSIREFVLDGKVELLM</sequence>
<keyword evidence="5" id="KW-0539">Nucleus</keyword>
<name>A0ABD3NMA4_9STRA</name>
<evidence type="ECO:0000259" key="8">
    <source>
        <dbReference type="Pfam" id="PF16922"/>
    </source>
</evidence>
<evidence type="ECO:0000313" key="9">
    <source>
        <dbReference type="EMBL" id="KAL3774750.1"/>
    </source>
</evidence>
<comment type="similarity">
    <text evidence="2">Belongs to the GINS4/SLD5 family.</text>
</comment>
<reference evidence="9 10" key="1">
    <citation type="submission" date="2024-10" db="EMBL/GenBank/DDBJ databases">
        <title>Updated reference genomes for cyclostephanoid diatoms.</title>
        <authorList>
            <person name="Roberts W.R."/>
            <person name="Alverson A.J."/>
        </authorList>
    </citation>
    <scope>NUCLEOTIDE SEQUENCE [LARGE SCALE GENOMIC DNA]</scope>
    <source>
        <strain evidence="9 10">AJA010-31</strain>
    </source>
</reference>
<dbReference type="InterPro" id="IPR038749">
    <property type="entry name" value="Sld5_GINS_A"/>
</dbReference>
<keyword evidence="4" id="KW-0235">DNA replication</keyword>
<dbReference type="InterPro" id="IPR031633">
    <property type="entry name" value="SLD5_C"/>
</dbReference>
<dbReference type="EMBL" id="JALLPJ020001180">
    <property type="protein sequence ID" value="KAL3774750.1"/>
    <property type="molecule type" value="Genomic_DNA"/>
</dbReference>
<dbReference type="Proteomes" id="UP001530400">
    <property type="component" value="Unassembled WGS sequence"/>
</dbReference>
<evidence type="ECO:0000259" key="7">
    <source>
        <dbReference type="Pfam" id="PF05916"/>
    </source>
</evidence>
<gene>
    <name evidence="9" type="ORF">ACHAWO_012075</name>
</gene>
<dbReference type="InterPro" id="IPR021151">
    <property type="entry name" value="GINS_A"/>
</dbReference>
<evidence type="ECO:0000256" key="2">
    <source>
        <dbReference type="ARBA" id="ARBA00008187"/>
    </source>
</evidence>
<feature type="domain" description="DNA replication complex GINS protein SLD5 C-terminal" evidence="8">
    <location>
        <begin position="228"/>
        <end position="292"/>
    </location>
</feature>
<feature type="region of interest" description="Disordered" evidence="6">
    <location>
        <begin position="1"/>
        <end position="75"/>
    </location>
</feature>
<dbReference type="PANTHER" id="PTHR21206">
    <property type="entry name" value="SLD5 PROTEIN"/>
    <property type="match status" value="1"/>
</dbReference>
<feature type="compositionally biased region" description="Basic and acidic residues" evidence="6">
    <location>
        <begin position="45"/>
        <end position="73"/>
    </location>
</feature>
<dbReference type="SUPFAM" id="SSF160059">
    <property type="entry name" value="PriA/YqbF domain"/>
    <property type="match status" value="1"/>
</dbReference>
<keyword evidence="10" id="KW-1185">Reference proteome</keyword>
<evidence type="ECO:0000256" key="1">
    <source>
        <dbReference type="ARBA" id="ARBA00004123"/>
    </source>
</evidence>
<dbReference type="Pfam" id="PF05916">
    <property type="entry name" value="Sld5"/>
    <property type="match status" value="1"/>
</dbReference>
<evidence type="ECO:0000256" key="6">
    <source>
        <dbReference type="SAM" id="MobiDB-lite"/>
    </source>
</evidence>
<comment type="subcellular location">
    <subcellularLocation>
        <location evidence="1">Nucleus</location>
    </subcellularLocation>
</comment>
<evidence type="ECO:0000256" key="4">
    <source>
        <dbReference type="ARBA" id="ARBA00022705"/>
    </source>
</evidence>